<evidence type="ECO:0000256" key="2">
    <source>
        <dbReference type="SAM" id="Coils"/>
    </source>
</evidence>
<dbReference type="OrthoDB" id="9757809at2"/>
<dbReference type="PANTHER" id="PTHR12106">
    <property type="entry name" value="SORTILIN RELATED"/>
    <property type="match status" value="1"/>
</dbReference>
<dbReference type="PANTHER" id="PTHR12106:SF27">
    <property type="entry name" value="SORTILIN-RELATED RECEPTOR"/>
    <property type="match status" value="1"/>
</dbReference>
<dbReference type="InterPro" id="IPR036278">
    <property type="entry name" value="Sialidase_sf"/>
</dbReference>
<dbReference type="SUPFAM" id="SSF50939">
    <property type="entry name" value="Sialidases"/>
    <property type="match status" value="1"/>
</dbReference>
<evidence type="ECO:0000259" key="3">
    <source>
        <dbReference type="Pfam" id="PF15902"/>
    </source>
</evidence>
<dbReference type="Gene3D" id="2.130.10.10">
    <property type="entry name" value="YVTN repeat-like/Quinoprotein amine dehydrogenase"/>
    <property type="match status" value="3"/>
</dbReference>
<evidence type="ECO:0000256" key="1">
    <source>
        <dbReference type="ARBA" id="ARBA00022737"/>
    </source>
</evidence>
<dbReference type="Pfam" id="PF15902">
    <property type="entry name" value="Sortilin-Vps10"/>
    <property type="match status" value="1"/>
</dbReference>
<name>A0A1N6HU58_9BACT</name>
<dbReference type="InterPro" id="IPR050310">
    <property type="entry name" value="VPS10-sortilin"/>
</dbReference>
<dbReference type="InterPro" id="IPR031778">
    <property type="entry name" value="Sortilin_N"/>
</dbReference>
<keyword evidence="2" id="KW-0175">Coiled coil</keyword>
<dbReference type="Proteomes" id="UP000185221">
    <property type="component" value="Unassembled WGS sequence"/>
</dbReference>
<gene>
    <name evidence="4" type="ORF">SAMN05444394_4003</name>
</gene>
<dbReference type="STRING" id="226505.SAMN05444394_4003"/>
<dbReference type="EMBL" id="FSRC01000004">
    <property type="protein sequence ID" value="SIO23327.1"/>
    <property type="molecule type" value="Genomic_DNA"/>
</dbReference>
<dbReference type="SUPFAM" id="SSF110296">
    <property type="entry name" value="Oligoxyloglucan reducing end-specific cellobiohydrolase"/>
    <property type="match status" value="1"/>
</dbReference>
<evidence type="ECO:0000313" key="4">
    <source>
        <dbReference type="EMBL" id="SIO23327.1"/>
    </source>
</evidence>
<evidence type="ECO:0000313" key="5">
    <source>
        <dbReference type="Proteomes" id="UP000185221"/>
    </source>
</evidence>
<organism evidence="4 5">
    <name type="scientific">Algoriphagus halophilus</name>
    <dbReference type="NCBI Taxonomy" id="226505"/>
    <lineage>
        <taxon>Bacteria</taxon>
        <taxon>Pseudomonadati</taxon>
        <taxon>Bacteroidota</taxon>
        <taxon>Cytophagia</taxon>
        <taxon>Cytophagales</taxon>
        <taxon>Cyclobacteriaceae</taxon>
        <taxon>Algoriphagus</taxon>
    </lineage>
</organism>
<keyword evidence="5" id="KW-1185">Reference proteome</keyword>
<dbReference type="CDD" id="cd15482">
    <property type="entry name" value="Sialidase_non-viral"/>
    <property type="match status" value="2"/>
</dbReference>
<keyword evidence="1" id="KW-0677">Repeat</keyword>
<dbReference type="AlphaFoldDB" id="A0A1N6HU58"/>
<feature type="coiled-coil region" evidence="2">
    <location>
        <begin position="930"/>
        <end position="957"/>
    </location>
</feature>
<reference evidence="5" key="1">
    <citation type="submission" date="2016-11" db="EMBL/GenBank/DDBJ databases">
        <authorList>
            <person name="Varghese N."/>
            <person name="Submissions S."/>
        </authorList>
    </citation>
    <scope>NUCLEOTIDE SEQUENCE [LARGE SCALE GENOMIC DNA]</scope>
    <source>
        <strain evidence="5">DSM 15292</strain>
    </source>
</reference>
<accession>A0A1N6HU58</accession>
<feature type="domain" description="Sortilin N-terminal" evidence="3">
    <location>
        <begin position="144"/>
        <end position="271"/>
    </location>
</feature>
<sequence>MAIPIIALFFKPNSQYILSLTEIAMLKKLLITAFLLPMSIWAFSQDLTPLLNSYKFRNVGPLRGGRVTAVAGVASKPSLFYMGATGGGVWKTEDYGITWENISDGYFPTPSIGAISVYQKQPEIIYVGTGSDGLRSNVITGKGVYKSTDEGKTWDFIGLKDAGQIGSVEIHPDNPDIVYVAAIGQAFEKNEERGVFKTMDGGKTWDKVFYHSDSVGVSDLELAPDDPNTIYAGAWRGERKPWTITSGSTEGGVYKSTDGGNTWSKLSNGLPTELTGKIDFAVSPADPDVVYANIEASDNQGGLYRSADRGASWEFVSDNPNLTNRPFYYTNIYANPKDANTVYNNSLRFLRSFDGGKTWNSISTPHGDNHDIWINPNDTTIWIQSNDGGANITLNSGKSWSTQFNQPTAELYTVEVDDQYPYWLYAGQQDNYSAIAVPSMPPSSVQAGPNSFIINVGGCETGPAVPKPGNPNIVYSNCKGRFGVYDKTSGQELQYYVGATNIYGHNPKDLKFRFQRVAPIHVSPHNPDVVYHTSQYVHKTTDDGKTWEIISPDLTAFDPDTQVVPGSPITRDVTGEEYYSTIYAIRESPIQEGLIWVGANDGPVHVTKDGGKTWENVTPNMPKGGRVDAVEPSPHDPAKAYVSVLRYLLGDDKPYIYKTEDYGQTWTLLTTGSNGIPEDYPTLVMREDPVKEGILYAGTQFGLFISMNDGETWTAFESNLPVTPITDIKIHQDDLVMSTMGRGFWILDNLVSLRGITSIGSQGVVFFQPKTAIRNYLSARSETNGPEYPRAAANLDYYLEDKAENLRLEIINENGEVVHAYQADGPKEPEVDTTRNMSTEFTEAPASKGLPNKAGMNHFNWNMRHQGGWDKDPKKAYIGNGPMVSTGTYTARLIADDQVLEEKFDVVLDPRVTLVSDEDVAEQERLSLQIQSFRDEVEQLIVAIEEEQEALKLVLENENPAKNVENRKKQLDEIYYELVTPEGTYMQPMLQDQARYLGSMLGRADQKPGKDAYERLVELQEKFNEVKSIYERMK</sequence>
<proteinExistence type="predicted"/>
<dbReference type="InterPro" id="IPR015943">
    <property type="entry name" value="WD40/YVTN_repeat-like_dom_sf"/>
</dbReference>
<protein>
    <recommendedName>
        <fullName evidence="3">Sortilin N-terminal domain-containing protein</fullName>
    </recommendedName>
</protein>